<dbReference type="EMBL" id="CACVKT020006530">
    <property type="protein sequence ID" value="CAC5402578.1"/>
    <property type="molecule type" value="Genomic_DNA"/>
</dbReference>
<name>A0A6J8D1I5_MYTCO</name>
<dbReference type="Proteomes" id="UP000507470">
    <property type="component" value="Unassembled WGS sequence"/>
</dbReference>
<keyword evidence="3" id="KW-0677">Repeat</keyword>
<dbReference type="GO" id="GO:0005096">
    <property type="term" value="F:GTPase activator activity"/>
    <property type="evidence" value="ECO:0007669"/>
    <property type="project" value="UniProtKB-KW"/>
</dbReference>
<feature type="compositionally biased region" description="Basic residues" evidence="4">
    <location>
        <begin position="278"/>
        <end position="291"/>
    </location>
</feature>
<evidence type="ECO:0000313" key="6">
    <source>
        <dbReference type="Proteomes" id="UP000507470"/>
    </source>
</evidence>
<sequence>MLEPLKCVDNTTTKREKFGRKISITQDAKERNCALTDSQMCSGIKKALKACQENTTVLEKFIFEAGIPENEGDLPVLIEPVLAAIRQDRYIYIRDLHIWEYPMSIENAATLALLIERQCYPMRVIELSDCLLEPYAAKRLSRSFNICPTLTHVVLDYNEFGDEGCRDFCKGLEQNITLLSLSMCYCDLTPKSGEYIGDLVSKTAVRELYLNGNNLESDGAMKIIKLCTEQAEYEAIKRAEEIKRKEEEEAEKAAKEKELGYRSGEMSASDKESTPGSGKKKKKKGKKKKKKEPPPPPPVGPWIYKLHINDNGIDGLAFGKEFAPLEFIRELKKLLMHSECFEELDLDDNLIGDLGGKEILEGLEYRKEETKLGGVKVLTTHRMKTDTFNSIIKLGSGLKKKKKKGGKKKKKK</sequence>
<organism evidence="5 6">
    <name type="scientific">Mytilus coruscus</name>
    <name type="common">Sea mussel</name>
    <dbReference type="NCBI Taxonomy" id="42192"/>
    <lineage>
        <taxon>Eukaryota</taxon>
        <taxon>Metazoa</taxon>
        <taxon>Spiralia</taxon>
        <taxon>Lophotrochozoa</taxon>
        <taxon>Mollusca</taxon>
        <taxon>Bivalvia</taxon>
        <taxon>Autobranchia</taxon>
        <taxon>Pteriomorphia</taxon>
        <taxon>Mytilida</taxon>
        <taxon>Mytiloidea</taxon>
        <taxon>Mytilidae</taxon>
        <taxon>Mytilinae</taxon>
        <taxon>Mytilus</taxon>
    </lineage>
</organism>
<dbReference type="GO" id="GO:0005829">
    <property type="term" value="C:cytosol"/>
    <property type="evidence" value="ECO:0007669"/>
    <property type="project" value="TreeGrafter"/>
</dbReference>
<feature type="region of interest" description="Disordered" evidence="4">
    <location>
        <begin position="244"/>
        <end position="303"/>
    </location>
</feature>
<evidence type="ECO:0000256" key="4">
    <source>
        <dbReference type="SAM" id="MobiDB-lite"/>
    </source>
</evidence>
<feature type="compositionally biased region" description="Basic and acidic residues" evidence="4">
    <location>
        <begin position="244"/>
        <end position="260"/>
    </location>
</feature>
<proteinExistence type="predicted"/>
<keyword evidence="6" id="KW-1185">Reference proteome</keyword>
<protein>
    <submittedName>
        <fullName evidence="5">Uncharacterized protein</fullName>
    </submittedName>
</protein>
<evidence type="ECO:0000256" key="1">
    <source>
        <dbReference type="ARBA" id="ARBA00022468"/>
    </source>
</evidence>
<dbReference type="AlphaFoldDB" id="A0A6J8D1I5"/>
<keyword evidence="2" id="KW-0433">Leucine-rich repeat</keyword>
<dbReference type="GO" id="GO:0048471">
    <property type="term" value="C:perinuclear region of cytoplasm"/>
    <property type="evidence" value="ECO:0007669"/>
    <property type="project" value="TreeGrafter"/>
</dbReference>
<dbReference type="Pfam" id="PF13516">
    <property type="entry name" value="LRR_6"/>
    <property type="match status" value="3"/>
</dbReference>
<dbReference type="SMART" id="SM00368">
    <property type="entry name" value="LRR_RI"/>
    <property type="match status" value="3"/>
</dbReference>
<dbReference type="PANTHER" id="PTHR24113">
    <property type="entry name" value="RAN GTPASE-ACTIVATING PROTEIN 1"/>
    <property type="match status" value="1"/>
</dbReference>
<keyword evidence="1" id="KW-0343">GTPase activation</keyword>
<gene>
    <name evidence="5" type="ORF">MCOR_36513</name>
</gene>
<dbReference type="Gene3D" id="3.80.10.10">
    <property type="entry name" value="Ribonuclease Inhibitor"/>
    <property type="match status" value="1"/>
</dbReference>
<dbReference type="GO" id="GO:0006913">
    <property type="term" value="P:nucleocytoplasmic transport"/>
    <property type="evidence" value="ECO:0007669"/>
    <property type="project" value="TreeGrafter"/>
</dbReference>
<evidence type="ECO:0000313" key="5">
    <source>
        <dbReference type="EMBL" id="CAC5402578.1"/>
    </source>
</evidence>
<dbReference type="PANTHER" id="PTHR24113:SF12">
    <property type="entry name" value="RAN GTPASE-ACTIVATING PROTEIN 1"/>
    <property type="match status" value="1"/>
</dbReference>
<evidence type="ECO:0000256" key="2">
    <source>
        <dbReference type="ARBA" id="ARBA00022614"/>
    </source>
</evidence>
<dbReference type="GO" id="GO:0005634">
    <property type="term" value="C:nucleus"/>
    <property type="evidence" value="ECO:0007669"/>
    <property type="project" value="TreeGrafter"/>
</dbReference>
<dbReference type="InterPro" id="IPR001611">
    <property type="entry name" value="Leu-rich_rpt"/>
</dbReference>
<reference evidence="5 6" key="1">
    <citation type="submission" date="2020-06" db="EMBL/GenBank/DDBJ databases">
        <authorList>
            <person name="Li R."/>
            <person name="Bekaert M."/>
        </authorList>
    </citation>
    <scope>NUCLEOTIDE SEQUENCE [LARGE SCALE GENOMIC DNA]</scope>
    <source>
        <strain evidence="6">wild</strain>
    </source>
</reference>
<dbReference type="InterPro" id="IPR027038">
    <property type="entry name" value="RanGap"/>
</dbReference>
<dbReference type="GO" id="GO:0031267">
    <property type="term" value="F:small GTPase binding"/>
    <property type="evidence" value="ECO:0007669"/>
    <property type="project" value="TreeGrafter"/>
</dbReference>
<dbReference type="InterPro" id="IPR032675">
    <property type="entry name" value="LRR_dom_sf"/>
</dbReference>
<dbReference type="SUPFAM" id="SSF52047">
    <property type="entry name" value="RNI-like"/>
    <property type="match status" value="1"/>
</dbReference>
<dbReference type="OrthoDB" id="120976at2759"/>
<evidence type="ECO:0000256" key="3">
    <source>
        <dbReference type="ARBA" id="ARBA00022737"/>
    </source>
</evidence>
<accession>A0A6J8D1I5</accession>